<sequence length="153" mass="17628">MESTVQKIEKIVTPEAEKLGLSLVDVEYMQDGGYWYVRIYVEKLDGDVNLEDCANLSGNIEDAVDQLIDKKFFLEVSSPGIERPLKKEADFIRFTGEKIFVALKHKIHEKRNVEGILLAYENQTLLLEVEGEELQIPFSEVKKSHLVFDFDEF</sequence>
<dbReference type="GO" id="GO:0000028">
    <property type="term" value="P:ribosomal small subunit assembly"/>
    <property type="evidence" value="ECO:0007669"/>
    <property type="project" value="TreeGrafter"/>
</dbReference>
<dbReference type="CDD" id="cd01734">
    <property type="entry name" value="YlxS_C"/>
    <property type="match status" value="1"/>
</dbReference>
<dbReference type="RefSeq" id="WP_005955148.1">
    <property type="nucleotide sequence ID" value="NZ_AOJP01000003.1"/>
</dbReference>
<comment type="caution">
    <text evidence="4">The sequence shown here is derived from an EMBL/GenBank/DDBJ whole genome shotgun (WGS) entry which is preliminary data.</text>
</comment>
<dbReference type="GeneID" id="75076171"/>
<evidence type="ECO:0000259" key="2">
    <source>
        <dbReference type="Pfam" id="PF02576"/>
    </source>
</evidence>
<comment type="similarity">
    <text evidence="1">Belongs to the RimP family.</text>
</comment>
<proteinExistence type="inferred from homology"/>
<dbReference type="PATRIC" id="fig|1226633.4.peg.1375"/>
<accession>A0A017H7S5</accession>
<comment type="function">
    <text evidence="1">Required for maturation of 30S ribosomal subunits.</text>
</comment>
<dbReference type="InterPro" id="IPR028989">
    <property type="entry name" value="RimP_N"/>
</dbReference>
<feature type="domain" description="Ribosome maturation factor RimP C-terminal" evidence="3">
    <location>
        <begin position="85"/>
        <end position="150"/>
    </location>
</feature>
<comment type="subcellular location">
    <subcellularLocation>
        <location evidence="1">Cytoplasm</location>
    </subcellularLocation>
</comment>
<dbReference type="EMBL" id="AUZI01000016">
    <property type="protein sequence ID" value="KID49140.1"/>
    <property type="molecule type" value="Genomic_DNA"/>
</dbReference>
<dbReference type="AlphaFoldDB" id="A0A017H7S5"/>
<dbReference type="InterPro" id="IPR003728">
    <property type="entry name" value="Ribosome_maturation_RimP"/>
</dbReference>
<dbReference type="PANTHER" id="PTHR33867">
    <property type="entry name" value="RIBOSOME MATURATION FACTOR RIMP"/>
    <property type="match status" value="1"/>
</dbReference>
<keyword evidence="1" id="KW-0963">Cytoplasm</keyword>
<dbReference type="HAMAP" id="MF_01077">
    <property type="entry name" value="RimP"/>
    <property type="match status" value="1"/>
</dbReference>
<dbReference type="Pfam" id="PF17384">
    <property type="entry name" value="DUF150_C"/>
    <property type="match status" value="1"/>
</dbReference>
<dbReference type="PANTHER" id="PTHR33867:SF1">
    <property type="entry name" value="RIBOSOME MATURATION FACTOR RIMP"/>
    <property type="match status" value="1"/>
</dbReference>
<gene>
    <name evidence="1" type="primary">rimP</name>
    <name evidence="4" type="ORF">C095_06825</name>
</gene>
<dbReference type="Pfam" id="PF02576">
    <property type="entry name" value="RimP_N"/>
    <property type="match status" value="1"/>
</dbReference>
<dbReference type="OrthoDB" id="9805006at2"/>
<evidence type="ECO:0000259" key="3">
    <source>
        <dbReference type="Pfam" id="PF17384"/>
    </source>
</evidence>
<evidence type="ECO:0000256" key="1">
    <source>
        <dbReference type="HAMAP-Rule" id="MF_01077"/>
    </source>
</evidence>
<protein>
    <recommendedName>
        <fullName evidence="1">Ribosome maturation factor RimP</fullName>
    </recommendedName>
</protein>
<keyword evidence="1" id="KW-0690">Ribosome biogenesis</keyword>
<organism evidence="4 5">
    <name type="scientific">Fusobacterium necrophorum subsp. funduliforme B35</name>
    <dbReference type="NCBI Taxonomy" id="1226633"/>
    <lineage>
        <taxon>Bacteria</taxon>
        <taxon>Fusobacteriati</taxon>
        <taxon>Fusobacteriota</taxon>
        <taxon>Fusobacteriia</taxon>
        <taxon>Fusobacteriales</taxon>
        <taxon>Fusobacteriaceae</taxon>
        <taxon>Fusobacterium</taxon>
    </lineage>
</organism>
<dbReference type="InterPro" id="IPR036847">
    <property type="entry name" value="RimP_C_sf"/>
</dbReference>
<evidence type="ECO:0000313" key="5">
    <source>
        <dbReference type="Proteomes" id="UP000031184"/>
    </source>
</evidence>
<dbReference type="InterPro" id="IPR035956">
    <property type="entry name" value="RimP_N_sf"/>
</dbReference>
<dbReference type="Proteomes" id="UP000031184">
    <property type="component" value="Unassembled WGS sequence"/>
</dbReference>
<dbReference type="GO" id="GO:0005829">
    <property type="term" value="C:cytosol"/>
    <property type="evidence" value="ECO:0007669"/>
    <property type="project" value="TreeGrafter"/>
</dbReference>
<dbReference type="FunFam" id="3.30.300.70:FF:000001">
    <property type="entry name" value="Ribosome maturation factor RimP"/>
    <property type="match status" value="1"/>
</dbReference>
<reference evidence="4 5" key="1">
    <citation type="submission" date="2013-08" db="EMBL/GenBank/DDBJ databases">
        <title>An opportunistic ruminal bacterium that causes liver abscesses in cattle.</title>
        <authorList>
            <person name="Benahmed F.H."/>
            <person name="Rasmussen M."/>
            <person name="Harbottle H."/>
            <person name="Soppet D."/>
            <person name="Nagaraja T.G."/>
            <person name="Davidson M."/>
        </authorList>
    </citation>
    <scope>NUCLEOTIDE SEQUENCE [LARGE SCALE GENOMIC DNA]</scope>
    <source>
        <strain evidence="4 5">B35</strain>
    </source>
</reference>
<dbReference type="SUPFAM" id="SSF75420">
    <property type="entry name" value="YhbC-like, N-terminal domain"/>
    <property type="match status" value="1"/>
</dbReference>
<dbReference type="SUPFAM" id="SSF74942">
    <property type="entry name" value="YhbC-like, C-terminal domain"/>
    <property type="match status" value="1"/>
</dbReference>
<feature type="domain" description="Ribosome maturation factor RimP N-terminal" evidence="2">
    <location>
        <begin position="12"/>
        <end position="82"/>
    </location>
</feature>
<dbReference type="InterPro" id="IPR028998">
    <property type="entry name" value="RimP_C"/>
</dbReference>
<evidence type="ECO:0000313" key="4">
    <source>
        <dbReference type="EMBL" id="KID49140.1"/>
    </source>
</evidence>
<dbReference type="Gene3D" id="3.30.300.70">
    <property type="entry name" value="RimP-like superfamily, N-terminal"/>
    <property type="match status" value="1"/>
</dbReference>
<name>A0A017H7S5_9FUSO</name>
<dbReference type="GO" id="GO:0006412">
    <property type="term" value="P:translation"/>
    <property type="evidence" value="ECO:0007669"/>
    <property type="project" value="TreeGrafter"/>
</dbReference>
<dbReference type="Gene3D" id="2.30.30.180">
    <property type="entry name" value="Ribosome maturation factor RimP, C-terminal domain"/>
    <property type="match status" value="1"/>
</dbReference>